<evidence type="ECO:0000259" key="6">
    <source>
        <dbReference type="PROSITE" id="PS50893"/>
    </source>
</evidence>
<dbReference type="InterPro" id="IPR050763">
    <property type="entry name" value="ABC_transporter_ATP-binding"/>
</dbReference>
<proteinExistence type="inferred from homology"/>
<dbReference type="EMBL" id="VIWO01000009">
    <property type="protein sequence ID" value="TWF35388.1"/>
    <property type="molecule type" value="Genomic_DNA"/>
</dbReference>
<dbReference type="InterPro" id="IPR003593">
    <property type="entry name" value="AAA+_ATPase"/>
</dbReference>
<comment type="similarity">
    <text evidence="1">Belongs to the ABC transporter superfamily.</text>
</comment>
<dbReference type="SMART" id="SM00382">
    <property type="entry name" value="AAA"/>
    <property type="match status" value="1"/>
</dbReference>
<evidence type="ECO:0000256" key="3">
    <source>
        <dbReference type="ARBA" id="ARBA00022458"/>
    </source>
</evidence>
<dbReference type="PANTHER" id="PTHR42711">
    <property type="entry name" value="ABC TRANSPORTER ATP-BINDING PROTEIN"/>
    <property type="match status" value="1"/>
</dbReference>
<reference evidence="7 8" key="1">
    <citation type="submission" date="2019-06" db="EMBL/GenBank/DDBJ databases">
        <title>Sorghum-associated microbial communities from plants grown in Nebraska, USA.</title>
        <authorList>
            <person name="Schachtman D."/>
        </authorList>
    </citation>
    <scope>NUCLEOTIDE SEQUENCE [LARGE SCALE GENOMIC DNA]</scope>
    <source>
        <strain evidence="7 8">1209</strain>
    </source>
</reference>
<keyword evidence="3" id="KW-0536">Nodulation</keyword>
<keyword evidence="5 7" id="KW-0067">ATP-binding</keyword>
<evidence type="ECO:0000313" key="8">
    <source>
        <dbReference type="Proteomes" id="UP000320811"/>
    </source>
</evidence>
<dbReference type="InterPro" id="IPR017871">
    <property type="entry name" value="ABC_transporter-like_CS"/>
</dbReference>
<dbReference type="GO" id="GO:0016887">
    <property type="term" value="F:ATP hydrolysis activity"/>
    <property type="evidence" value="ECO:0007669"/>
    <property type="project" value="InterPro"/>
</dbReference>
<sequence>MNEQLSADASPILDVQHLNVSYGAFQAVREVSFSVYGGEIFGLLGPNGAGKTSTLSAVEGLLKPDTGTITVAGYDTRQKPLHARANMGVQLQATSFQPELTIAEIIRLFASIYGVNLDEASVKEKLAAINLEAAAGKKIAELSGGQQQRVSLIISTIHNPQLVLLDEPTTGLDPQSRRQLWERMEHFRNNGHAVLLTTHSMEEAEAVCDRIAIIDHGRIIAIDTPEALIDKHRHDPEVQKAVRKGKVTLEDVFIGLTGTAVRS</sequence>
<evidence type="ECO:0000256" key="1">
    <source>
        <dbReference type="ARBA" id="ARBA00005417"/>
    </source>
</evidence>
<dbReference type="Pfam" id="PF00005">
    <property type="entry name" value="ABC_tran"/>
    <property type="match status" value="1"/>
</dbReference>
<dbReference type="PANTHER" id="PTHR42711:SF5">
    <property type="entry name" value="ABC TRANSPORTER ATP-BINDING PROTEIN NATA"/>
    <property type="match status" value="1"/>
</dbReference>
<dbReference type="GO" id="GO:0005524">
    <property type="term" value="F:ATP binding"/>
    <property type="evidence" value="ECO:0007669"/>
    <property type="project" value="UniProtKB-KW"/>
</dbReference>
<name>A0A561PBC6_9BACT</name>
<dbReference type="InterPro" id="IPR003439">
    <property type="entry name" value="ABC_transporter-like_ATP-bd"/>
</dbReference>
<comment type="caution">
    <text evidence="7">The sequence shown here is derived from an EMBL/GenBank/DDBJ whole genome shotgun (WGS) entry which is preliminary data.</text>
</comment>
<evidence type="ECO:0000256" key="2">
    <source>
        <dbReference type="ARBA" id="ARBA00022448"/>
    </source>
</evidence>
<keyword evidence="4" id="KW-0547">Nucleotide-binding</keyword>
<evidence type="ECO:0000256" key="4">
    <source>
        <dbReference type="ARBA" id="ARBA00022741"/>
    </source>
</evidence>
<dbReference type="SUPFAM" id="SSF52540">
    <property type="entry name" value="P-loop containing nucleoside triphosphate hydrolases"/>
    <property type="match status" value="1"/>
</dbReference>
<evidence type="ECO:0000313" key="7">
    <source>
        <dbReference type="EMBL" id="TWF35388.1"/>
    </source>
</evidence>
<organism evidence="7 8">
    <name type="scientific">Chitinophaga polysaccharea</name>
    <dbReference type="NCBI Taxonomy" id="1293035"/>
    <lineage>
        <taxon>Bacteria</taxon>
        <taxon>Pseudomonadati</taxon>
        <taxon>Bacteroidota</taxon>
        <taxon>Chitinophagia</taxon>
        <taxon>Chitinophagales</taxon>
        <taxon>Chitinophagaceae</taxon>
        <taxon>Chitinophaga</taxon>
    </lineage>
</organism>
<protein>
    <submittedName>
        <fullName evidence="7">ABC-2 type transport system ATP-binding protein</fullName>
    </submittedName>
</protein>
<dbReference type="RefSeq" id="WP_145673447.1">
    <property type="nucleotide sequence ID" value="NZ_VIWO01000009.1"/>
</dbReference>
<dbReference type="PROSITE" id="PS00211">
    <property type="entry name" value="ABC_TRANSPORTER_1"/>
    <property type="match status" value="1"/>
</dbReference>
<dbReference type="Proteomes" id="UP000320811">
    <property type="component" value="Unassembled WGS sequence"/>
</dbReference>
<dbReference type="AlphaFoldDB" id="A0A561PBC6"/>
<accession>A0A561PBC6</accession>
<keyword evidence="8" id="KW-1185">Reference proteome</keyword>
<keyword evidence="2" id="KW-0813">Transport</keyword>
<gene>
    <name evidence="7" type="ORF">FHW36_109178</name>
</gene>
<dbReference type="PROSITE" id="PS50893">
    <property type="entry name" value="ABC_TRANSPORTER_2"/>
    <property type="match status" value="1"/>
</dbReference>
<evidence type="ECO:0000256" key="5">
    <source>
        <dbReference type="ARBA" id="ARBA00022840"/>
    </source>
</evidence>
<dbReference type="OrthoDB" id="750260at2"/>
<dbReference type="Gene3D" id="3.40.50.300">
    <property type="entry name" value="P-loop containing nucleotide triphosphate hydrolases"/>
    <property type="match status" value="1"/>
</dbReference>
<dbReference type="InterPro" id="IPR027417">
    <property type="entry name" value="P-loop_NTPase"/>
</dbReference>
<feature type="domain" description="ABC transporter" evidence="6">
    <location>
        <begin position="13"/>
        <end position="241"/>
    </location>
</feature>